<dbReference type="EMBL" id="FIFJ01000015">
    <property type="protein sequence ID" value="CYU08115.1"/>
    <property type="molecule type" value="Genomic_DNA"/>
</dbReference>
<evidence type="ECO:0008006" key="5">
    <source>
        <dbReference type="Google" id="ProtNLM"/>
    </source>
</evidence>
<evidence type="ECO:0000313" key="1">
    <source>
        <dbReference type="EMBL" id="CYU08115.1"/>
    </source>
</evidence>
<accession>A0A0Z8LET8</accession>
<name>A0A0Z8LET8_STRSU</name>
<dbReference type="Proteomes" id="UP000074356">
    <property type="component" value="Unassembled WGS sequence"/>
</dbReference>
<protein>
    <recommendedName>
        <fullName evidence="5">Phage protein</fullName>
    </recommendedName>
</protein>
<dbReference type="EMBL" id="FIIB01000002">
    <property type="protein sequence ID" value="CYV37475.1"/>
    <property type="molecule type" value="Genomic_DNA"/>
</dbReference>
<dbReference type="AlphaFoldDB" id="A0A0Z8LET8"/>
<proteinExistence type="predicted"/>
<organism evidence="1 4">
    <name type="scientific">Streptococcus suis</name>
    <dbReference type="NCBI Taxonomy" id="1307"/>
    <lineage>
        <taxon>Bacteria</taxon>
        <taxon>Bacillati</taxon>
        <taxon>Bacillota</taxon>
        <taxon>Bacilli</taxon>
        <taxon>Lactobacillales</taxon>
        <taxon>Streptococcaceae</taxon>
        <taxon>Streptococcus</taxon>
    </lineage>
</organism>
<evidence type="ECO:0000313" key="3">
    <source>
        <dbReference type="Proteomes" id="UP000074356"/>
    </source>
</evidence>
<evidence type="ECO:0000313" key="2">
    <source>
        <dbReference type="EMBL" id="CYV37475.1"/>
    </source>
</evidence>
<evidence type="ECO:0000313" key="4">
    <source>
        <dbReference type="Proteomes" id="UP000075041"/>
    </source>
</evidence>
<reference evidence="3 4" key="1">
    <citation type="submission" date="2016-02" db="EMBL/GenBank/DDBJ databases">
        <authorList>
            <consortium name="Pathogen Informatics"/>
        </authorList>
    </citation>
    <scope>NUCLEOTIDE SEQUENCE [LARGE SCALE GENOMIC DNA]</scope>
    <source>
        <strain evidence="1 4">LOLA-SS005</strain>
        <strain evidence="2 3">LSS78</strain>
    </source>
</reference>
<sequence>MDISDVIAVMALVISGIALYKQLKKDKVSQNTIFFKEIFFNFLTQDCVEARNDISFDNSGKIDNTDKFEEIIADLGKRISFYEYVDKNFYDKLKKLLTDLDDLLLDDKNYKGKKQTDHSNKIDEKISELFKLIMDKYFIK</sequence>
<dbReference type="Proteomes" id="UP000075041">
    <property type="component" value="Unassembled WGS sequence"/>
</dbReference>
<gene>
    <name evidence="1" type="ORF">ERS132356_01329</name>
    <name evidence="2" type="ORF">ERS132440_00263</name>
</gene>
<dbReference type="RefSeq" id="WP_023369524.1">
    <property type="nucleotide sequence ID" value="NZ_CECR01000010.1"/>
</dbReference>